<protein>
    <recommendedName>
        <fullName evidence="8">Transport permease protein</fullName>
    </recommendedName>
</protein>
<dbReference type="PANTHER" id="PTHR30294">
    <property type="entry name" value="MEMBRANE COMPONENT OF ABC TRANSPORTER YHHJ-RELATED"/>
    <property type="match status" value="1"/>
</dbReference>
<evidence type="ECO:0000313" key="10">
    <source>
        <dbReference type="EMBL" id="MDR7133856.1"/>
    </source>
</evidence>
<proteinExistence type="inferred from homology"/>
<dbReference type="Pfam" id="PF12698">
    <property type="entry name" value="ABC2_membrane_3"/>
    <property type="match status" value="1"/>
</dbReference>
<keyword evidence="3 8" id="KW-0813">Transport</keyword>
<evidence type="ECO:0000256" key="8">
    <source>
        <dbReference type="RuleBase" id="RU361157"/>
    </source>
</evidence>
<feature type="transmembrane region" description="Helical" evidence="8">
    <location>
        <begin position="21"/>
        <end position="42"/>
    </location>
</feature>
<keyword evidence="6 8" id="KW-1133">Transmembrane helix</keyword>
<reference evidence="10 11" key="1">
    <citation type="submission" date="2023-07" db="EMBL/GenBank/DDBJ databases">
        <title>Sorghum-associated microbial communities from plants grown in Nebraska, USA.</title>
        <authorList>
            <person name="Schachtman D."/>
        </authorList>
    </citation>
    <scope>NUCLEOTIDE SEQUENCE [LARGE SCALE GENOMIC DNA]</scope>
    <source>
        <strain evidence="10 11">BE198</strain>
    </source>
</reference>
<dbReference type="PRINTS" id="PR00164">
    <property type="entry name" value="ABC2TRNSPORT"/>
</dbReference>
<feature type="transmembrane region" description="Helical" evidence="8">
    <location>
        <begin position="261"/>
        <end position="280"/>
    </location>
</feature>
<evidence type="ECO:0000256" key="2">
    <source>
        <dbReference type="ARBA" id="ARBA00007783"/>
    </source>
</evidence>
<dbReference type="EMBL" id="JAVDVY010000001">
    <property type="protein sequence ID" value="MDR7133856.1"/>
    <property type="molecule type" value="Genomic_DNA"/>
</dbReference>
<sequence length="373" mass="41019">MSLRRLQAIVVKELRQMRRDRITLAMIVGIPVMQLVLFGYAINLNLRGLSAGVADQANTAASRAVVMDMVATGVIEPTVSARTPQELMERLRRGEISVGVVVPPDFERRRFEGREAVQVLVDGSDTVVQSAAVQLAQMPLDTRPIINTRPLREGSTGPVAAGQISVVSFYNPERRSAINIVPGLIGIILTMTMVMFTAVAIVRERERGNMELLIATPVSSSELMVGKVLPYAGIGLIQTTLVLLLGVWLFDVPIRGSLVDVYAAAVLLIIANLTLGLLISTKAQSQFQAMQMTFFVFLPSILLSGFMFPYAGMPRIVQWLAEVLPLTHFLRLIRGIMLRGATLPELWPEVLALLAFITVMMTAAILRFRKRLD</sequence>
<accession>A0ABU1W8C9</accession>
<name>A0ABU1W8C9_9GAMM</name>
<feature type="transmembrane region" description="Helical" evidence="8">
    <location>
        <begin position="346"/>
        <end position="366"/>
    </location>
</feature>
<feature type="transmembrane region" description="Helical" evidence="8">
    <location>
        <begin position="180"/>
        <end position="202"/>
    </location>
</feature>
<comment type="caution">
    <text evidence="10">The sequence shown here is derived from an EMBL/GenBank/DDBJ whole genome shotgun (WGS) entry which is preliminary data.</text>
</comment>
<dbReference type="InterPro" id="IPR051449">
    <property type="entry name" value="ABC-2_transporter_component"/>
</dbReference>
<evidence type="ECO:0000256" key="7">
    <source>
        <dbReference type="ARBA" id="ARBA00023136"/>
    </source>
</evidence>
<feature type="transmembrane region" description="Helical" evidence="8">
    <location>
        <begin position="228"/>
        <end position="249"/>
    </location>
</feature>
<dbReference type="PANTHER" id="PTHR30294:SF29">
    <property type="entry name" value="MULTIDRUG ABC TRANSPORTER PERMEASE YBHS-RELATED"/>
    <property type="match status" value="1"/>
</dbReference>
<comment type="subcellular location">
    <subcellularLocation>
        <location evidence="8">Cell inner membrane</location>
        <topology evidence="8">Multi-pass membrane protein</topology>
    </subcellularLocation>
    <subcellularLocation>
        <location evidence="1">Cell membrane</location>
        <topology evidence="1">Multi-pass membrane protein</topology>
    </subcellularLocation>
</comment>
<evidence type="ECO:0000256" key="3">
    <source>
        <dbReference type="ARBA" id="ARBA00022448"/>
    </source>
</evidence>
<comment type="similarity">
    <text evidence="2 8">Belongs to the ABC-2 integral membrane protein family.</text>
</comment>
<keyword evidence="7 8" id="KW-0472">Membrane</keyword>
<evidence type="ECO:0000256" key="5">
    <source>
        <dbReference type="ARBA" id="ARBA00022692"/>
    </source>
</evidence>
<evidence type="ECO:0000256" key="1">
    <source>
        <dbReference type="ARBA" id="ARBA00004651"/>
    </source>
</evidence>
<keyword evidence="11" id="KW-1185">Reference proteome</keyword>
<dbReference type="InterPro" id="IPR013525">
    <property type="entry name" value="ABC2_TM"/>
</dbReference>
<evidence type="ECO:0000256" key="6">
    <source>
        <dbReference type="ARBA" id="ARBA00022989"/>
    </source>
</evidence>
<evidence type="ECO:0000313" key="11">
    <source>
        <dbReference type="Proteomes" id="UP001251524"/>
    </source>
</evidence>
<dbReference type="InterPro" id="IPR047817">
    <property type="entry name" value="ABC2_TM_bact-type"/>
</dbReference>
<organism evidence="10 11">
    <name type="scientific">Lysobacter niastensis</name>
    <dbReference type="NCBI Taxonomy" id="380629"/>
    <lineage>
        <taxon>Bacteria</taxon>
        <taxon>Pseudomonadati</taxon>
        <taxon>Pseudomonadota</taxon>
        <taxon>Gammaproteobacteria</taxon>
        <taxon>Lysobacterales</taxon>
        <taxon>Lysobacteraceae</taxon>
        <taxon>Lysobacter</taxon>
    </lineage>
</organism>
<gene>
    <name evidence="10" type="ORF">J2X06_001040</name>
</gene>
<dbReference type="InterPro" id="IPR000412">
    <property type="entry name" value="ABC_2_transport"/>
</dbReference>
<evidence type="ECO:0000259" key="9">
    <source>
        <dbReference type="PROSITE" id="PS51012"/>
    </source>
</evidence>
<dbReference type="PROSITE" id="PS51012">
    <property type="entry name" value="ABC_TM2"/>
    <property type="match status" value="1"/>
</dbReference>
<keyword evidence="5 8" id="KW-0812">Transmembrane</keyword>
<feature type="domain" description="ABC transmembrane type-2" evidence="9">
    <location>
        <begin position="135"/>
        <end position="371"/>
    </location>
</feature>
<feature type="transmembrane region" description="Helical" evidence="8">
    <location>
        <begin position="292"/>
        <end position="311"/>
    </location>
</feature>
<dbReference type="RefSeq" id="WP_310059175.1">
    <property type="nucleotide sequence ID" value="NZ_JAVDVY010000001.1"/>
</dbReference>
<dbReference type="Proteomes" id="UP001251524">
    <property type="component" value="Unassembled WGS sequence"/>
</dbReference>
<evidence type="ECO:0000256" key="4">
    <source>
        <dbReference type="ARBA" id="ARBA00022475"/>
    </source>
</evidence>
<keyword evidence="4 8" id="KW-1003">Cell membrane</keyword>